<evidence type="ECO:0000256" key="4">
    <source>
        <dbReference type="ARBA" id="ARBA00023125"/>
    </source>
</evidence>
<dbReference type="Gene3D" id="3.10.20.90">
    <property type="entry name" value="Phosphatidylinositol 3-kinase Catalytic Subunit, Chain A, domain 1"/>
    <property type="match status" value="1"/>
</dbReference>
<dbReference type="Gene3D" id="2.40.330.10">
    <property type="entry name" value="DNA-binding pseudobarrel domain"/>
    <property type="match status" value="1"/>
</dbReference>
<dbReference type="Pfam" id="PF06507">
    <property type="entry name" value="ARF_AD"/>
    <property type="match status" value="1"/>
</dbReference>
<dbReference type="Pfam" id="PF02309">
    <property type="entry name" value="AUX_IAA"/>
    <property type="match status" value="1"/>
</dbReference>
<comment type="subcellular location">
    <subcellularLocation>
        <location evidence="1 8">Nucleus</location>
    </subcellularLocation>
</comment>
<evidence type="ECO:0000256" key="9">
    <source>
        <dbReference type="SAM" id="MobiDB-lite"/>
    </source>
</evidence>
<evidence type="ECO:0000256" key="7">
    <source>
        <dbReference type="ARBA" id="ARBA00023294"/>
    </source>
</evidence>
<evidence type="ECO:0000259" key="10">
    <source>
        <dbReference type="PROSITE" id="PS50863"/>
    </source>
</evidence>
<gene>
    <name evidence="12" type="ORF">F3Y22_tig00110819pilonHSYRG00069</name>
</gene>
<dbReference type="InterPro" id="IPR053793">
    <property type="entry name" value="PB1-like"/>
</dbReference>
<dbReference type="SUPFAM" id="SSF101936">
    <property type="entry name" value="DNA-binding pseudobarrel domain"/>
    <property type="match status" value="1"/>
</dbReference>
<comment type="caution">
    <text evidence="12">The sequence shown here is derived from an EMBL/GenBank/DDBJ whole genome shotgun (WGS) entry which is preliminary data.</text>
</comment>
<dbReference type="EMBL" id="VEPZ02001124">
    <property type="protein sequence ID" value="KAE8692964.1"/>
    <property type="molecule type" value="Genomic_DNA"/>
</dbReference>
<feature type="domain" description="TF-B3" evidence="10">
    <location>
        <begin position="166"/>
        <end position="268"/>
    </location>
</feature>
<dbReference type="InterPro" id="IPR010525">
    <property type="entry name" value="ARF_dom"/>
</dbReference>
<dbReference type="Pfam" id="PF02362">
    <property type="entry name" value="B3"/>
    <property type="match status" value="1"/>
</dbReference>
<comment type="similarity">
    <text evidence="2 8">Belongs to the ARF family.</text>
</comment>
<dbReference type="SMART" id="SM01019">
    <property type="entry name" value="B3"/>
    <property type="match status" value="1"/>
</dbReference>
<sequence>MEIDLNHAVNEVERTTAVCDWEGDKLNCLSFSSSFSCSSNLASPPCPSSSIYLELWHACAGPLTSLPKMRNLVVYFPQGHLEQVATVSPFSPLEMCTFDLPPQIFCKVVNVQLLANKENDEVYTQVTLLPQPELGGGPNLESKQLDELAADEGDDGSPKKSTPHMFCKTLTASDTSTHGGFSVPRRAAEDCFPLLDYKQTRPSQELVAKDLHGIEWRFRHIYRGQPRRHLLTTGWSIFVSQKNLVAGDAVLFLRGEDGELRLGIRRVVRPRNCLPESVIMKQNSYPNVLSLVANALSTKSMFHVFYSPRASHAEFVVPFQKYIKSITNSVCIGTRFKMIFEIDDSPERRFSGVVTGMGDLDPYKWPNSKWRCLSVRWDEETVIDRQRVSPWEIDPSVSLPPLGIQSSPRLKKMRTCPQAVAPDTPIRGGNRFLDFEESLRSSKVLQGQENVGFVSSLHGHDTVNLQLDFEMQSPVGHQSLASTGIEKCNISDYMRVRPTAYAGFAESNRFPKVLQGQEICPLRSLTQKADLNLGVWAETNLGCNSYNMHQSQKTNCYPLASEGLRSMYFPYSEFYKTGQEPTVSSYPSPILRGNVPFNASIKTGVGVLVDGVRKPNPLDGHKLLENIPSPAPENNSRNQQEDSSKRNVAGCKLFGFSLNVESPTPSSQNSGKRSCTKVHKQGSLVGRAIDLSKLYGYDDLMTELERLFSMEGFLSDPDKGWRVLYTDSENDVMVVGDDPWHEFCDVVSKIHIYTQEEVEKMTIGMGSDDTQSCLEQAPVIMEASKSSSVGQPDSYSPTVTRV</sequence>
<dbReference type="InterPro" id="IPR044835">
    <property type="entry name" value="ARF_plant"/>
</dbReference>
<dbReference type="PROSITE" id="PS51745">
    <property type="entry name" value="PB1"/>
    <property type="match status" value="1"/>
</dbReference>
<dbReference type="SUPFAM" id="SSF54277">
    <property type="entry name" value="CAD &amp; PB1 domains"/>
    <property type="match status" value="1"/>
</dbReference>
<comment type="subunit">
    <text evidence="8">Homodimers and heterodimers.</text>
</comment>
<dbReference type="Gene3D" id="2.30.30.1040">
    <property type="match status" value="1"/>
</dbReference>
<name>A0A6A2ZLP6_HIBSY</name>
<evidence type="ECO:0000256" key="5">
    <source>
        <dbReference type="ARBA" id="ARBA00023163"/>
    </source>
</evidence>
<dbReference type="InterPro" id="IPR015300">
    <property type="entry name" value="DNA-bd_pseudobarrel_sf"/>
</dbReference>
<dbReference type="AlphaFoldDB" id="A0A6A2ZLP6"/>
<keyword evidence="5 8" id="KW-0804">Transcription</keyword>
<keyword evidence="7 8" id="KW-0927">Auxin signaling pathway</keyword>
<dbReference type="PANTHER" id="PTHR31384:SF102">
    <property type="entry name" value="AUXIN RESPONSE FACTOR 4"/>
    <property type="match status" value="1"/>
</dbReference>
<dbReference type="GO" id="GO:0005634">
    <property type="term" value="C:nucleus"/>
    <property type="evidence" value="ECO:0007669"/>
    <property type="project" value="UniProtKB-SubCell"/>
</dbReference>
<dbReference type="GO" id="GO:0003677">
    <property type="term" value="F:DNA binding"/>
    <property type="evidence" value="ECO:0007669"/>
    <property type="project" value="UniProtKB-KW"/>
</dbReference>
<dbReference type="GO" id="GO:0006355">
    <property type="term" value="P:regulation of DNA-templated transcription"/>
    <property type="evidence" value="ECO:0007669"/>
    <property type="project" value="InterPro"/>
</dbReference>
<protein>
    <recommendedName>
        <fullName evidence="8">Auxin response factor</fullName>
    </recommendedName>
</protein>
<dbReference type="OrthoDB" id="1865909at2759"/>
<evidence type="ECO:0000313" key="13">
    <source>
        <dbReference type="Proteomes" id="UP000436088"/>
    </source>
</evidence>
<dbReference type="PROSITE" id="PS50863">
    <property type="entry name" value="B3"/>
    <property type="match status" value="1"/>
</dbReference>
<accession>A0A6A2ZLP6</accession>
<dbReference type="InterPro" id="IPR033389">
    <property type="entry name" value="AUX/IAA_dom"/>
</dbReference>
<organism evidence="12 13">
    <name type="scientific">Hibiscus syriacus</name>
    <name type="common">Rose of Sharon</name>
    <dbReference type="NCBI Taxonomy" id="106335"/>
    <lineage>
        <taxon>Eukaryota</taxon>
        <taxon>Viridiplantae</taxon>
        <taxon>Streptophyta</taxon>
        <taxon>Embryophyta</taxon>
        <taxon>Tracheophyta</taxon>
        <taxon>Spermatophyta</taxon>
        <taxon>Magnoliopsida</taxon>
        <taxon>eudicotyledons</taxon>
        <taxon>Gunneridae</taxon>
        <taxon>Pentapetalae</taxon>
        <taxon>rosids</taxon>
        <taxon>malvids</taxon>
        <taxon>Malvales</taxon>
        <taxon>Malvaceae</taxon>
        <taxon>Malvoideae</taxon>
        <taxon>Hibiscus</taxon>
    </lineage>
</organism>
<evidence type="ECO:0000313" key="12">
    <source>
        <dbReference type="EMBL" id="KAE8692964.1"/>
    </source>
</evidence>
<dbReference type="FunFam" id="2.30.30.1040:FF:000001">
    <property type="entry name" value="Auxin response factor"/>
    <property type="match status" value="1"/>
</dbReference>
<feature type="region of interest" description="Disordered" evidence="9">
    <location>
        <begin position="619"/>
        <end position="645"/>
    </location>
</feature>
<keyword evidence="13" id="KW-1185">Reference proteome</keyword>
<comment type="function">
    <text evidence="8">Auxin response factors (ARFs) are transcriptional factors that bind specifically to the DNA sequence 5'-TGTCTC-3' found in the auxin-responsive promoter elements (AuxREs).</text>
</comment>
<dbReference type="Proteomes" id="UP000436088">
    <property type="component" value="Unassembled WGS sequence"/>
</dbReference>
<evidence type="ECO:0000256" key="1">
    <source>
        <dbReference type="ARBA" id="ARBA00004123"/>
    </source>
</evidence>
<dbReference type="InterPro" id="IPR003340">
    <property type="entry name" value="B3_DNA-bd"/>
</dbReference>
<dbReference type="PANTHER" id="PTHR31384">
    <property type="entry name" value="AUXIN RESPONSE FACTOR 4-RELATED"/>
    <property type="match status" value="1"/>
</dbReference>
<evidence type="ECO:0000256" key="2">
    <source>
        <dbReference type="ARBA" id="ARBA00007853"/>
    </source>
</evidence>
<keyword evidence="3 8" id="KW-0805">Transcription regulation</keyword>
<keyword evidence="6 8" id="KW-0539">Nucleus</keyword>
<evidence type="ECO:0000259" key="11">
    <source>
        <dbReference type="PROSITE" id="PS51745"/>
    </source>
</evidence>
<dbReference type="FunFam" id="2.40.330.10:FF:000001">
    <property type="entry name" value="Auxin response factor"/>
    <property type="match status" value="1"/>
</dbReference>
<evidence type="ECO:0000256" key="6">
    <source>
        <dbReference type="ARBA" id="ARBA00023242"/>
    </source>
</evidence>
<keyword evidence="4 8" id="KW-0238">DNA-binding</keyword>
<feature type="domain" description="PB1" evidence="11">
    <location>
        <begin position="673"/>
        <end position="757"/>
    </location>
</feature>
<evidence type="ECO:0000256" key="8">
    <source>
        <dbReference type="RuleBase" id="RU004561"/>
    </source>
</evidence>
<proteinExistence type="inferred from homology"/>
<dbReference type="FunFam" id="3.10.20.90:FF:000047">
    <property type="entry name" value="Auxin response factor"/>
    <property type="match status" value="1"/>
</dbReference>
<dbReference type="GO" id="GO:0009734">
    <property type="term" value="P:auxin-activated signaling pathway"/>
    <property type="evidence" value="ECO:0007669"/>
    <property type="project" value="UniProtKB-KW"/>
</dbReference>
<evidence type="ECO:0000256" key="3">
    <source>
        <dbReference type="ARBA" id="ARBA00023015"/>
    </source>
</evidence>
<dbReference type="CDD" id="cd10017">
    <property type="entry name" value="B3_DNA"/>
    <property type="match status" value="1"/>
</dbReference>
<reference evidence="12" key="1">
    <citation type="submission" date="2019-09" db="EMBL/GenBank/DDBJ databases">
        <title>Draft genome information of white flower Hibiscus syriacus.</title>
        <authorList>
            <person name="Kim Y.-M."/>
        </authorList>
    </citation>
    <scope>NUCLEOTIDE SEQUENCE [LARGE SCALE GENOMIC DNA]</scope>
    <source>
        <strain evidence="12">YM2019G1</strain>
    </source>
</reference>